<feature type="signal peptide" evidence="1">
    <location>
        <begin position="1"/>
        <end position="21"/>
    </location>
</feature>
<evidence type="ECO:0000313" key="3">
    <source>
        <dbReference type="Proteomes" id="UP000316621"/>
    </source>
</evidence>
<evidence type="ECO:0000256" key="1">
    <source>
        <dbReference type="SAM" id="SignalP"/>
    </source>
</evidence>
<reference evidence="2 3" key="1">
    <citation type="journal article" date="2018" name="Science">
        <title>The opium poppy genome and morphinan production.</title>
        <authorList>
            <person name="Guo L."/>
            <person name="Winzer T."/>
            <person name="Yang X."/>
            <person name="Li Y."/>
            <person name="Ning Z."/>
            <person name="He Z."/>
            <person name="Teodor R."/>
            <person name="Lu Y."/>
            <person name="Bowser T.A."/>
            <person name="Graham I.A."/>
            <person name="Ye K."/>
        </authorList>
    </citation>
    <scope>NUCLEOTIDE SEQUENCE [LARGE SCALE GENOMIC DNA]</scope>
    <source>
        <strain evidence="3">cv. HN1</strain>
        <tissue evidence="2">Leaves</tissue>
    </source>
</reference>
<keyword evidence="1" id="KW-0732">Signal</keyword>
<sequence length="60" mass="7183">MQKVVQGTFVVCCLIWKFASASSPSDYHCQEQHLHHHRIVYYKRSLGWRGRNHGWKNKNE</sequence>
<gene>
    <name evidence="2" type="ORF">C5167_015181</name>
</gene>
<dbReference type="EMBL" id="CM010717">
    <property type="protein sequence ID" value="RZC56324.1"/>
    <property type="molecule type" value="Genomic_DNA"/>
</dbReference>
<proteinExistence type="predicted"/>
<dbReference type="AlphaFoldDB" id="A0A4Y7J5A7"/>
<protein>
    <submittedName>
        <fullName evidence="2">Uncharacterized protein</fullName>
    </submittedName>
</protein>
<organism evidence="2 3">
    <name type="scientific">Papaver somniferum</name>
    <name type="common">Opium poppy</name>
    <dbReference type="NCBI Taxonomy" id="3469"/>
    <lineage>
        <taxon>Eukaryota</taxon>
        <taxon>Viridiplantae</taxon>
        <taxon>Streptophyta</taxon>
        <taxon>Embryophyta</taxon>
        <taxon>Tracheophyta</taxon>
        <taxon>Spermatophyta</taxon>
        <taxon>Magnoliopsida</taxon>
        <taxon>Ranunculales</taxon>
        <taxon>Papaveraceae</taxon>
        <taxon>Papaveroideae</taxon>
        <taxon>Papaver</taxon>
    </lineage>
</organism>
<keyword evidence="3" id="KW-1185">Reference proteome</keyword>
<feature type="chain" id="PRO_5021407693" evidence="1">
    <location>
        <begin position="22"/>
        <end position="60"/>
    </location>
</feature>
<accession>A0A4Y7J5A7</accession>
<dbReference type="Proteomes" id="UP000316621">
    <property type="component" value="Chromosome 3"/>
</dbReference>
<dbReference type="Gramene" id="RZC56324">
    <property type="protein sequence ID" value="RZC56324"/>
    <property type="gene ID" value="C5167_015181"/>
</dbReference>
<name>A0A4Y7J5A7_PAPSO</name>
<evidence type="ECO:0000313" key="2">
    <source>
        <dbReference type="EMBL" id="RZC56324.1"/>
    </source>
</evidence>